<protein>
    <submittedName>
        <fullName evidence="2">Uncharacterized protein</fullName>
    </submittedName>
</protein>
<accession>A0A4S4EFL7</accession>
<dbReference type="AlphaFoldDB" id="A0A4S4EFL7"/>
<evidence type="ECO:0000313" key="3">
    <source>
        <dbReference type="Proteomes" id="UP000306102"/>
    </source>
</evidence>
<evidence type="ECO:0000256" key="1">
    <source>
        <dbReference type="SAM" id="SignalP"/>
    </source>
</evidence>
<dbReference type="EMBL" id="SDRB02005229">
    <property type="protein sequence ID" value="THG14585.1"/>
    <property type="molecule type" value="Genomic_DNA"/>
</dbReference>
<evidence type="ECO:0000313" key="2">
    <source>
        <dbReference type="EMBL" id="THG14585.1"/>
    </source>
</evidence>
<keyword evidence="3" id="KW-1185">Reference proteome</keyword>
<reference evidence="2 3" key="1">
    <citation type="journal article" date="2018" name="Proc. Natl. Acad. Sci. U.S.A.">
        <title>Draft genome sequence of Camellia sinensis var. sinensis provides insights into the evolution of the tea genome and tea quality.</title>
        <authorList>
            <person name="Wei C."/>
            <person name="Yang H."/>
            <person name="Wang S."/>
            <person name="Zhao J."/>
            <person name="Liu C."/>
            <person name="Gao L."/>
            <person name="Xia E."/>
            <person name="Lu Y."/>
            <person name="Tai Y."/>
            <person name="She G."/>
            <person name="Sun J."/>
            <person name="Cao H."/>
            <person name="Tong W."/>
            <person name="Gao Q."/>
            <person name="Li Y."/>
            <person name="Deng W."/>
            <person name="Jiang X."/>
            <person name="Wang W."/>
            <person name="Chen Q."/>
            <person name="Zhang S."/>
            <person name="Li H."/>
            <person name="Wu J."/>
            <person name="Wang P."/>
            <person name="Li P."/>
            <person name="Shi C."/>
            <person name="Zheng F."/>
            <person name="Jian J."/>
            <person name="Huang B."/>
            <person name="Shan D."/>
            <person name="Shi M."/>
            <person name="Fang C."/>
            <person name="Yue Y."/>
            <person name="Li F."/>
            <person name="Li D."/>
            <person name="Wei S."/>
            <person name="Han B."/>
            <person name="Jiang C."/>
            <person name="Yin Y."/>
            <person name="Xia T."/>
            <person name="Zhang Z."/>
            <person name="Bennetzen J.L."/>
            <person name="Zhao S."/>
            <person name="Wan X."/>
        </authorList>
    </citation>
    <scope>NUCLEOTIDE SEQUENCE [LARGE SCALE GENOMIC DNA]</scope>
    <source>
        <strain evidence="3">cv. Shuchazao</strain>
        <tissue evidence="2">Leaf</tissue>
    </source>
</reference>
<sequence>MKIKSYHLRFSFVLLLMISLHFCICGAASAKKSNSMISGECNATIAECLADEGEGKEVFLMESETTRRFLAYNKDRLSLRALLRPPVSLNRDLKYVTQLYTPIASCPSITTLGLVPPLIDAVAVPNRVELLKPQSQSQSQSRDSWDIVSDLEHVEWEI</sequence>
<proteinExistence type="predicted"/>
<gene>
    <name evidence="2" type="ORF">TEA_004991</name>
</gene>
<organism evidence="2 3">
    <name type="scientific">Camellia sinensis var. sinensis</name>
    <name type="common">China tea</name>
    <dbReference type="NCBI Taxonomy" id="542762"/>
    <lineage>
        <taxon>Eukaryota</taxon>
        <taxon>Viridiplantae</taxon>
        <taxon>Streptophyta</taxon>
        <taxon>Embryophyta</taxon>
        <taxon>Tracheophyta</taxon>
        <taxon>Spermatophyta</taxon>
        <taxon>Magnoliopsida</taxon>
        <taxon>eudicotyledons</taxon>
        <taxon>Gunneridae</taxon>
        <taxon>Pentapetalae</taxon>
        <taxon>asterids</taxon>
        <taxon>Ericales</taxon>
        <taxon>Theaceae</taxon>
        <taxon>Camellia</taxon>
    </lineage>
</organism>
<name>A0A4S4EFL7_CAMSN</name>
<dbReference type="Proteomes" id="UP000306102">
    <property type="component" value="Unassembled WGS sequence"/>
</dbReference>
<keyword evidence="1" id="KW-0732">Signal</keyword>
<feature type="signal peptide" evidence="1">
    <location>
        <begin position="1"/>
        <end position="30"/>
    </location>
</feature>
<feature type="chain" id="PRO_5020814354" evidence="1">
    <location>
        <begin position="31"/>
        <end position="158"/>
    </location>
</feature>
<comment type="caution">
    <text evidence="2">The sequence shown here is derived from an EMBL/GenBank/DDBJ whole genome shotgun (WGS) entry which is preliminary data.</text>
</comment>